<dbReference type="InterPro" id="IPR016187">
    <property type="entry name" value="CTDL_fold"/>
</dbReference>
<dbReference type="PROSITE" id="PS50041">
    <property type="entry name" value="C_TYPE_LECTIN_2"/>
    <property type="match status" value="1"/>
</dbReference>
<proteinExistence type="predicted"/>
<evidence type="ECO:0000259" key="3">
    <source>
        <dbReference type="PROSITE" id="PS50041"/>
    </source>
</evidence>
<evidence type="ECO:0000313" key="4">
    <source>
        <dbReference type="Ensembl" id="ENSAMXP00000046883.1"/>
    </source>
</evidence>
<evidence type="ECO:0000256" key="2">
    <source>
        <dbReference type="SAM" id="SignalP"/>
    </source>
</evidence>
<keyword evidence="1" id="KW-1015">Disulfide bond</keyword>
<feature type="chain" id="PRO_5017475953" description="C-type lectin domain-containing protein" evidence="2">
    <location>
        <begin position="24"/>
        <end position="66"/>
    </location>
</feature>
<feature type="signal peptide" evidence="2">
    <location>
        <begin position="1"/>
        <end position="23"/>
    </location>
</feature>
<evidence type="ECO:0000256" key="1">
    <source>
        <dbReference type="ARBA" id="ARBA00023157"/>
    </source>
</evidence>
<dbReference type="AlphaFoldDB" id="A0A3B1JX85"/>
<dbReference type="Gene3D" id="3.10.100.10">
    <property type="entry name" value="Mannose-Binding Protein A, subunit A"/>
    <property type="match status" value="1"/>
</dbReference>
<dbReference type="Ensembl" id="ENSAMXT00000041926.1">
    <property type="protein sequence ID" value="ENSAMXP00000046883.1"/>
    <property type="gene ID" value="ENSAMXG00000034901.1"/>
</dbReference>
<name>A0A3B1JX85_ASTMX</name>
<reference evidence="4" key="3">
    <citation type="submission" date="2025-08" db="UniProtKB">
        <authorList>
            <consortium name="Ensembl"/>
        </authorList>
    </citation>
    <scope>IDENTIFICATION</scope>
</reference>
<reference evidence="5" key="1">
    <citation type="submission" date="2013-03" db="EMBL/GenBank/DDBJ databases">
        <authorList>
            <person name="Jeffery W."/>
            <person name="Warren W."/>
            <person name="Wilson R.K."/>
        </authorList>
    </citation>
    <scope>NUCLEOTIDE SEQUENCE</scope>
    <source>
        <strain evidence="5">female</strain>
    </source>
</reference>
<dbReference type="Proteomes" id="UP000018467">
    <property type="component" value="Unassembled WGS sequence"/>
</dbReference>
<evidence type="ECO:0000313" key="5">
    <source>
        <dbReference type="Proteomes" id="UP000018467"/>
    </source>
</evidence>
<dbReference type="Bgee" id="ENSAMXG00000034901">
    <property type="expression patterns" value="Expressed in head kidney and 1 other cell type or tissue"/>
</dbReference>
<feature type="domain" description="C-type lectin" evidence="3">
    <location>
        <begin position="21"/>
        <end position="62"/>
    </location>
</feature>
<dbReference type="InParanoid" id="A0A3B1JX85"/>
<dbReference type="SUPFAM" id="SSF56436">
    <property type="entry name" value="C-type lectin-like"/>
    <property type="match status" value="1"/>
</dbReference>
<accession>A0A3B1JX85</accession>
<keyword evidence="5" id="KW-1185">Reference proteome</keyword>
<protein>
    <recommendedName>
        <fullName evidence="3">C-type lectin domain-containing protein</fullName>
    </recommendedName>
</protein>
<dbReference type="PROSITE" id="PS00615">
    <property type="entry name" value="C_TYPE_LECTIN_1"/>
    <property type="match status" value="1"/>
</dbReference>
<dbReference type="InterPro" id="IPR001304">
    <property type="entry name" value="C-type_lectin-like"/>
</dbReference>
<reference evidence="5" key="2">
    <citation type="journal article" date="2014" name="Nat. Commun.">
        <title>The cavefish genome reveals candidate genes for eye loss.</title>
        <authorList>
            <person name="McGaugh S.E."/>
            <person name="Gross J.B."/>
            <person name="Aken B."/>
            <person name="Blin M."/>
            <person name="Borowsky R."/>
            <person name="Chalopin D."/>
            <person name="Hinaux H."/>
            <person name="Jeffery W.R."/>
            <person name="Keene A."/>
            <person name="Ma L."/>
            <person name="Minx P."/>
            <person name="Murphy D."/>
            <person name="O'Quin K.E."/>
            <person name="Retaux S."/>
            <person name="Rohner N."/>
            <person name="Searle S.M."/>
            <person name="Stahl B.A."/>
            <person name="Tabin C."/>
            <person name="Volff J.N."/>
            <person name="Yoshizawa M."/>
            <person name="Warren W.C."/>
        </authorList>
    </citation>
    <scope>NUCLEOTIDE SEQUENCE [LARGE SCALE GENOMIC DNA]</scope>
    <source>
        <strain evidence="5">female</strain>
    </source>
</reference>
<organism evidence="4 5">
    <name type="scientific">Astyanax mexicanus</name>
    <name type="common">Blind cave fish</name>
    <name type="synonym">Astyanax fasciatus mexicanus</name>
    <dbReference type="NCBI Taxonomy" id="7994"/>
    <lineage>
        <taxon>Eukaryota</taxon>
        <taxon>Metazoa</taxon>
        <taxon>Chordata</taxon>
        <taxon>Craniata</taxon>
        <taxon>Vertebrata</taxon>
        <taxon>Euteleostomi</taxon>
        <taxon>Actinopterygii</taxon>
        <taxon>Neopterygii</taxon>
        <taxon>Teleostei</taxon>
        <taxon>Ostariophysi</taxon>
        <taxon>Characiformes</taxon>
        <taxon>Characoidei</taxon>
        <taxon>Acestrorhamphidae</taxon>
        <taxon>Acestrorhamphinae</taxon>
        <taxon>Astyanax</taxon>
    </lineage>
</organism>
<sequence>MRTAWIACKLCCILCFIPRYWNTGEPNNADGAEDCAVFKDGTSTLESWNDLPCCYENSWICECSGY</sequence>
<dbReference type="Pfam" id="PF00059">
    <property type="entry name" value="Lectin_C"/>
    <property type="match status" value="1"/>
</dbReference>
<keyword evidence="2" id="KW-0732">Signal</keyword>
<reference evidence="4" key="4">
    <citation type="submission" date="2025-09" db="UniProtKB">
        <authorList>
            <consortium name="Ensembl"/>
        </authorList>
    </citation>
    <scope>IDENTIFICATION</scope>
</reference>
<dbReference type="InterPro" id="IPR016186">
    <property type="entry name" value="C-type_lectin-like/link_sf"/>
</dbReference>
<dbReference type="InterPro" id="IPR018378">
    <property type="entry name" value="C-type_lectin_CS"/>
</dbReference>